<dbReference type="GO" id="GO:0000956">
    <property type="term" value="P:nuclear-transcribed mRNA catabolic process"/>
    <property type="evidence" value="ECO:0007669"/>
    <property type="project" value="TreeGrafter"/>
</dbReference>
<comment type="similarity">
    <text evidence="2 6">Belongs to the DXO/Dom3Z family.</text>
</comment>
<evidence type="ECO:0000256" key="5">
    <source>
        <dbReference type="ARBA" id="ARBA00048124"/>
    </source>
</evidence>
<dbReference type="GO" id="GO:0005634">
    <property type="term" value="C:nucleus"/>
    <property type="evidence" value="ECO:0007669"/>
    <property type="project" value="UniProtKB-SubCell"/>
</dbReference>
<dbReference type="GO" id="GO:0005829">
    <property type="term" value="C:cytosol"/>
    <property type="evidence" value="ECO:0007669"/>
    <property type="project" value="TreeGrafter"/>
</dbReference>
<comment type="subcellular location">
    <subcellularLocation>
        <location evidence="6">Nucleus</location>
    </subcellularLocation>
</comment>
<keyword evidence="6" id="KW-0479">Metal-binding</keyword>
<dbReference type="GO" id="GO:0034353">
    <property type="term" value="F:mRNA 5'-diphosphatase activity"/>
    <property type="evidence" value="ECO:0007669"/>
    <property type="project" value="TreeGrafter"/>
</dbReference>
<dbReference type="GO" id="GO:0003723">
    <property type="term" value="F:RNA binding"/>
    <property type="evidence" value="ECO:0007669"/>
    <property type="project" value="UniProtKB-KW"/>
</dbReference>
<dbReference type="InterPro" id="IPR013961">
    <property type="entry name" value="RAI1"/>
</dbReference>
<dbReference type="PANTHER" id="PTHR12395">
    <property type="entry name" value="DOM-3 RELATED"/>
    <property type="match status" value="1"/>
</dbReference>
<dbReference type="InterPro" id="IPR039039">
    <property type="entry name" value="RAI1-like_fam"/>
</dbReference>
<organism evidence="8 9">
    <name type="scientific">Mortierella isabellina</name>
    <name type="common">Filamentous fungus</name>
    <name type="synonym">Umbelopsis isabellina</name>
    <dbReference type="NCBI Taxonomy" id="91625"/>
    <lineage>
        <taxon>Eukaryota</taxon>
        <taxon>Fungi</taxon>
        <taxon>Fungi incertae sedis</taxon>
        <taxon>Mucoromycota</taxon>
        <taxon>Mucoromycotina</taxon>
        <taxon>Umbelopsidomycetes</taxon>
        <taxon>Umbelopsidales</taxon>
        <taxon>Umbelopsidaceae</taxon>
        <taxon>Umbelopsis</taxon>
    </lineage>
</organism>
<comment type="cofactor">
    <cofactor evidence="1 6">
        <name>a divalent metal cation</name>
        <dbReference type="ChEBI" id="CHEBI:60240"/>
    </cofactor>
</comment>
<evidence type="ECO:0000256" key="6">
    <source>
        <dbReference type="RuleBase" id="RU367113"/>
    </source>
</evidence>
<dbReference type="GO" id="GO:0046872">
    <property type="term" value="F:metal ion binding"/>
    <property type="evidence" value="ECO:0007669"/>
    <property type="project" value="UniProtKB-KW"/>
</dbReference>
<dbReference type="GO" id="GO:0110155">
    <property type="term" value="P:NAD-cap decapping"/>
    <property type="evidence" value="ECO:0007669"/>
    <property type="project" value="TreeGrafter"/>
</dbReference>
<evidence type="ECO:0000313" key="9">
    <source>
        <dbReference type="Proteomes" id="UP000654370"/>
    </source>
</evidence>
<protein>
    <recommendedName>
        <fullName evidence="6">Decapping nuclease</fullName>
        <ecNumber evidence="6">3.6.1.-</ecNumber>
    </recommendedName>
</protein>
<keyword evidence="6" id="KW-0540">Nuclease</keyword>
<dbReference type="EC" id="3.6.1.-" evidence="6"/>
<dbReference type="GO" id="GO:0000166">
    <property type="term" value="F:nucleotide binding"/>
    <property type="evidence" value="ECO:0007669"/>
    <property type="project" value="UniProtKB-KW"/>
</dbReference>
<gene>
    <name evidence="8" type="ORF">INT43_005693</name>
</gene>
<keyword evidence="6" id="KW-0378">Hydrolase</keyword>
<evidence type="ECO:0000256" key="3">
    <source>
        <dbReference type="ARBA" id="ARBA00044676"/>
    </source>
</evidence>
<sequence>MEGIGKRPFQEEETNVAKSPRFEEHKFDLHPLGKYSGDCAVYKQPVELQSFSIDHERTVHFDDRQLKYYYPADLSNADLSVGYEDFIQRDENLKEHIDTLLDALTHYRSKEIDPLSSQADIVTWRGIITKILCTPYARDPFELGVTRYKDTIYIEEHETEFKRAQNQNQDARGRLMGFWGYRFESLSTVSSFPSKTDPVDKEELESRKSSVVNTNEQYCTVVRTRLGNTSIVMGAEVDCTSAPKNPSTNPLPNYIELKTSKLIHSDRDKYTFERHKLMKFWAQSFLIGTPSVICGFRDNDGFVQKIQKLKTMEMPRMVRGQKGMWDARVCLNFADQFLSWLQSIVTVNDPEHTYTVTFAHPFQEIKVVSSGKKHVFLTKRYLEGSTSEKIGGPRVGE</sequence>
<keyword evidence="6" id="KW-0539">Nucleus</keyword>
<keyword evidence="6" id="KW-0694">RNA-binding</keyword>
<feature type="domain" description="RAI1-like" evidence="7">
    <location>
        <begin position="43"/>
        <end position="381"/>
    </location>
</feature>
<reference evidence="8" key="1">
    <citation type="submission" date="2020-12" db="EMBL/GenBank/DDBJ databases">
        <title>Metabolic potential, ecology and presence of endohyphal bacteria is reflected in genomic diversity of Mucoromycotina.</title>
        <authorList>
            <person name="Muszewska A."/>
            <person name="Okrasinska A."/>
            <person name="Steczkiewicz K."/>
            <person name="Drgas O."/>
            <person name="Orlowska M."/>
            <person name="Perlinska-Lenart U."/>
            <person name="Aleksandrzak-Piekarczyk T."/>
            <person name="Szatraj K."/>
            <person name="Zielenkiewicz U."/>
            <person name="Pilsyk S."/>
            <person name="Malc E."/>
            <person name="Mieczkowski P."/>
            <person name="Kruszewska J.S."/>
            <person name="Biernat P."/>
            <person name="Pawlowska J."/>
        </authorList>
    </citation>
    <scope>NUCLEOTIDE SEQUENCE</scope>
    <source>
        <strain evidence="8">WA0000067209</strain>
    </source>
</reference>
<dbReference type="Proteomes" id="UP000654370">
    <property type="component" value="Unassembled WGS sequence"/>
</dbReference>
<dbReference type="Pfam" id="PF08652">
    <property type="entry name" value="RAI1"/>
    <property type="match status" value="1"/>
</dbReference>
<evidence type="ECO:0000256" key="1">
    <source>
        <dbReference type="ARBA" id="ARBA00001968"/>
    </source>
</evidence>
<evidence type="ECO:0000259" key="7">
    <source>
        <dbReference type="Pfam" id="PF08652"/>
    </source>
</evidence>
<dbReference type="GO" id="GO:0004518">
    <property type="term" value="F:nuclease activity"/>
    <property type="evidence" value="ECO:0007669"/>
    <property type="project" value="UniProtKB-KW"/>
</dbReference>
<dbReference type="PANTHER" id="PTHR12395:SF9">
    <property type="entry name" value="DECAPPING AND EXORIBONUCLEASE PROTEIN"/>
    <property type="match status" value="1"/>
</dbReference>
<comment type="catalytic activity">
    <reaction evidence="5">
        <text>a 5'-end NAD(+)-phospho-ribonucleoside in mRNA + H2O = a 5'-end phospho-ribonucleoside in mRNA + NAD(+) + H(+)</text>
        <dbReference type="Rhea" id="RHEA:60880"/>
        <dbReference type="Rhea" id="RHEA-COMP:15692"/>
        <dbReference type="Rhea" id="RHEA-COMP:15698"/>
        <dbReference type="ChEBI" id="CHEBI:15377"/>
        <dbReference type="ChEBI" id="CHEBI:15378"/>
        <dbReference type="ChEBI" id="CHEBI:57540"/>
        <dbReference type="ChEBI" id="CHEBI:138282"/>
        <dbReference type="ChEBI" id="CHEBI:144029"/>
    </reaction>
    <physiologicalReaction direction="left-to-right" evidence="5">
        <dbReference type="Rhea" id="RHEA:60881"/>
    </physiologicalReaction>
</comment>
<evidence type="ECO:0000313" key="8">
    <source>
        <dbReference type="EMBL" id="KAG2176453.1"/>
    </source>
</evidence>
<comment type="catalytic activity">
    <reaction evidence="4">
        <text>a 5'-end triphospho-ribonucleoside in mRNA + H2O = a 5'-end phospho-ribonucleoside in mRNA + diphosphate + H(+)</text>
        <dbReference type="Rhea" id="RHEA:78683"/>
        <dbReference type="Rhea" id="RHEA-COMP:15692"/>
        <dbReference type="Rhea" id="RHEA-COMP:17164"/>
        <dbReference type="ChEBI" id="CHEBI:15377"/>
        <dbReference type="ChEBI" id="CHEBI:15378"/>
        <dbReference type="ChEBI" id="CHEBI:33019"/>
        <dbReference type="ChEBI" id="CHEBI:138282"/>
        <dbReference type="ChEBI" id="CHEBI:167618"/>
    </reaction>
    <physiologicalReaction direction="left-to-right" evidence="4">
        <dbReference type="Rhea" id="RHEA:78684"/>
    </physiologicalReaction>
</comment>
<name>A0A8H7UE09_MORIS</name>
<dbReference type="AlphaFoldDB" id="A0A8H7UE09"/>
<accession>A0A8H7UE09</accession>
<comment type="catalytic activity">
    <reaction evidence="3">
        <text>a 5'-end (N(7)-methyl 5'-triphosphoguanosine)-ribonucleoside-ribonucleotide in mRNA + H2O = a (N(7)-methyl 5'-triphosphoguanosine)-nucleoside + a 5'-end phospho-ribonucleoside in mRNA + H(+)</text>
        <dbReference type="Rhea" id="RHEA:66928"/>
        <dbReference type="Rhea" id="RHEA-COMP:15692"/>
        <dbReference type="Rhea" id="RHEA-COMP:17313"/>
        <dbReference type="ChEBI" id="CHEBI:15377"/>
        <dbReference type="ChEBI" id="CHEBI:15378"/>
        <dbReference type="ChEBI" id="CHEBI:138282"/>
        <dbReference type="ChEBI" id="CHEBI:172876"/>
        <dbReference type="ChEBI" id="CHEBI:172877"/>
    </reaction>
    <physiologicalReaction direction="left-to-right" evidence="3">
        <dbReference type="Rhea" id="RHEA:66929"/>
    </physiologicalReaction>
</comment>
<evidence type="ECO:0000256" key="2">
    <source>
        <dbReference type="ARBA" id="ARBA00006562"/>
    </source>
</evidence>
<comment type="function">
    <text evidence="6">Decapping enzyme for NAD-capped RNAs: specifically hydrolyzes the nicotinamide adenine dinucleotide (NAD) cap from a subset of RNAs by removing the entire NAD moiety from the 5'-end of an NAD-capped RNA.</text>
</comment>
<dbReference type="EMBL" id="JAEPQZ010000010">
    <property type="protein sequence ID" value="KAG2176453.1"/>
    <property type="molecule type" value="Genomic_DNA"/>
</dbReference>
<dbReference type="OrthoDB" id="5853397at2759"/>
<comment type="caution">
    <text evidence="8">The sequence shown here is derived from an EMBL/GenBank/DDBJ whole genome shotgun (WGS) entry which is preliminary data.</text>
</comment>
<proteinExistence type="inferred from homology"/>
<evidence type="ECO:0000256" key="4">
    <source>
        <dbReference type="ARBA" id="ARBA00044692"/>
    </source>
</evidence>
<keyword evidence="6" id="KW-0547">Nucleotide-binding</keyword>
<keyword evidence="9" id="KW-1185">Reference proteome</keyword>